<keyword evidence="15" id="KW-1185">Reference proteome</keyword>
<reference evidence="14 15" key="1">
    <citation type="journal article" date="2023" name="Nucleic Acids Res.">
        <title>The hologenome of Daphnia magna reveals possible DNA methylation and microbiome-mediated evolution of the host genome.</title>
        <authorList>
            <person name="Chaturvedi A."/>
            <person name="Li X."/>
            <person name="Dhandapani V."/>
            <person name="Marshall H."/>
            <person name="Kissane S."/>
            <person name="Cuenca-Cambronero M."/>
            <person name="Asole G."/>
            <person name="Calvet F."/>
            <person name="Ruiz-Romero M."/>
            <person name="Marangio P."/>
            <person name="Guigo R."/>
            <person name="Rago D."/>
            <person name="Mirbahai L."/>
            <person name="Eastwood N."/>
            <person name="Colbourne J.K."/>
            <person name="Zhou J."/>
            <person name="Mallon E."/>
            <person name="Orsini L."/>
        </authorList>
    </citation>
    <scope>NUCLEOTIDE SEQUENCE [LARGE SCALE GENOMIC DNA]</scope>
    <source>
        <strain evidence="14">LRV0_1</strain>
    </source>
</reference>
<dbReference type="InterPro" id="IPR001841">
    <property type="entry name" value="Znf_RING"/>
</dbReference>
<evidence type="ECO:0000256" key="4">
    <source>
        <dbReference type="ARBA" id="ARBA00015711"/>
    </source>
</evidence>
<dbReference type="InterPro" id="IPR037255">
    <property type="entry name" value="NRDP1_C"/>
</dbReference>
<dbReference type="InterPro" id="IPR015036">
    <property type="entry name" value="NRDP1"/>
</dbReference>
<dbReference type="Gene3D" id="3.30.40.10">
    <property type="entry name" value="Zinc/RING finger domain, C3HC4 (zinc finger)"/>
    <property type="match status" value="2"/>
</dbReference>
<dbReference type="PANTHER" id="PTHR10131:SF157">
    <property type="entry name" value="RECEPTOR-ASSOCIATED FACTOR, PUTATIVE-RELATED"/>
    <property type="match status" value="1"/>
</dbReference>
<dbReference type="PROSITE" id="PS50089">
    <property type="entry name" value="ZF_RING_2"/>
    <property type="match status" value="1"/>
</dbReference>
<evidence type="ECO:0000313" key="14">
    <source>
        <dbReference type="EMBL" id="KAK4035936.1"/>
    </source>
</evidence>
<evidence type="ECO:0000256" key="5">
    <source>
        <dbReference type="ARBA" id="ARBA00022679"/>
    </source>
</evidence>
<keyword evidence="8" id="KW-0833">Ubl conjugation pathway</keyword>
<dbReference type="EMBL" id="JAOYFB010000040">
    <property type="protein sequence ID" value="KAK4035936.1"/>
    <property type="molecule type" value="Genomic_DNA"/>
</dbReference>
<dbReference type="Pfam" id="PF12678">
    <property type="entry name" value="zf-rbx1"/>
    <property type="match status" value="1"/>
</dbReference>
<evidence type="ECO:0000313" key="15">
    <source>
        <dbReference type="Proteomes" id="UP001234178"/>
    </source>
</evidence>
<evidence type="ECO:0000256" key="12">
    <source>
        <dbReference type="PROSITE-ProRule" id="PRU00175"/>
    </source>
</evidence>
<evidence type="ECO:0000256" key="1">
    <source>
        <dbReference type="ARBA" id="ARBA00000900"/>
    </source>
</evidence>
<keyword evidence="5" id="KW-0808">Transferase</keyword>
<dbReference type="SUPFAM" id="SSF49599">
    <property type="entry name" value="TRAF domain-like"/>
    <property type="match status" value="1"/>
</dbReference>
<evidence type="ECO:0000256" key="3">
    <source>
        <dbReference type="ARBA" id="ARBA00012483"/>
    </source>
</evidence>
<comment type="pathway">
    <text evidence="2">Protein modification; protein ubiquitination.</text>
</comment>
<dbReference type="InterPro" id="IPR017907">
    <property type="entry name" value="Znf_RING_CS"/>
</dbReference>
<evidence type="ECO:0000256" key="9">
    <source>
        <dbReference type="ARBA" id="ARBA00022833"/>
    </source>
</evidence>
<dbReference type="InterPro" id="IPR013083">
    <property type="entry name" value="Znf_RING/FYVE/PHD"/>
</dbReference>
<evidence type="ECO:0000256" key="8">
    <source>
        <dbReference type="ARBA" id="ARBA00022786"/>
    </source>
</evidence>
<organism evidence="14 15">
    <name type="scientific">Daphnia magna</name>
    <dbReference type="NCBI Taxonomy" id="35525"/>
    <lineage>
        <taxon>Eukaryota</taxon>
        <taxon>Metazoa</taxon>
        <taxon>Ecdysozoa</taxon>
        <taxon>Arthropoda</taxon>
        <taxon>Crustacea</taxon>
        <taxon>Branchiopoda</taxon>
        <taxon>Diplostraca</taxon>
        <taxon>Cladocera</taxon>
        <taxon>Anomopoda</taxon>
        <taxon>Daphniidae</taxon>
        <taxon>Daphnia</taxon>
    </lineage>
</organism>
<feature type="domain" description="RING-type" evidence="13">
    <location>
        <begin position="129"/>
        <end position="152"/>
    </location>
</feature>
<protein>
    <recommendedName>
        <fullName evidence="4">E3 ubiquitin-protein ligase NRDP1</fullName>
        <ecNumber evidence="3">2.3.2.27</ecNumber>
    </recommendedName>
    <alternativeName>
        <fullName evidence="10">RING finger protein 41</fullName>
    </alternativeName>
    <alternativeName>
        <fullName evidence="11">RING-type E3 ubiquitin transferase NRDP1</fullName>
    </alternativeName>
</protein>
<gene>
    <name evidence="14" type="ORF">OUZ56_028014</name>
</gene>
<dbReference type="Pfam" id="PF08941">
    <property type="entry name" value="USP8_interact"/>
    <property type="match status" value="1"/>
</dbReference>
<proteinExistence type="predicted"/>
<evidence type="ECO:0000259" key="13">
    <source>
        <dbReference type="PROSITE" id="PS50089"/>
    </source>
</evidence>
<keyword evidence="6" id="KW-0479">Metal-binding</keyword>
<sequence length="410" mass="45151">MKHRSFGRDTAKKNSIFFTQPGTGFFLIGRPAGDSTAAGIAESFPSCRPSSISAISSNGRHLILPFSLFAGGSTPAAAVLVSGVTPVSASGVSPVSVSAHTIHASVLARASSEPVSARSTSKSVSAPHCEHAFCSACIHEWLSRQPTCPVDRQNITPPQLRPVPRILRNLLYRLQLTCDNSVYGCTAILKLDALESHVQECEFNPKRPVPCELGCGLVVPKDELKEHNCVRELRSLMQAQQSKLVEVQAEVAESKFQMGEQKRELQLLKDYMLAMRNANPSLRILADQMEADEVRRWAETLPKARVLRWGGMISTPDTVLQAMIKRALSESGCPPHIIQDLMENAHERRWPTGLSSLEIRQLNRRQYENYVCRRIPGKQAVAVMACDNGHMNPDMILEPGLIMIFAHGVE</sequence>
<name>A0ABR0B2L1_9CRUS</name>
<dbReference type="InterPro" id="IPR024766">
    <property type="entry name" value="Znf_RING_H2"/>
</dbReference>
<keyword evidence="7 12" id="KW-0863">Zinc-finger</keyword>
<dbReference type="SUPFAM" id="SSF160088">
    <property type="entry name" value="NRDP1 C-terminal domain-like"/>
    <property type="match status" value="1"/>
</dbReference>
<dbReference type="PANTHER" id="PTHR10131">
    <property type="entry name" value="TNF RECEPTOR ASSOCIATED FACTOR"/>
    <property type="match status" value="1"/>
</dbReference>
<dbReference type="EC" id="2.3.2.27" evidence="3"/>
<evidence type="ECO:0000256" key="11">
    <source>
        <dbReference type="ARBA" id="ARBA00031762"/>
    </source>
</evidence>
<keyword evidence="9" id="KW-0862">Zinc</keyword>
<evidence type="ECO:0000256" key="7">
    <source>
        <dbReference type="ARBA" id="ARBA00022771"/>
    </source>
</evidence>
<accession>A0ABR0B2L1</accession>
<dbReference type="PROSITE" id="PS00518">
    <property type="entry name" value="ZF_RING_1"/>
    <property type="match status" value="1"/>
</dbReference>
<comment type="catalytic activity">
    <reaction evidence="1">
        <text>S-ubiquitinyl-[E2 ubiquitin-conjugating enzyme]-L-cysteine + [acceptor protein]-L-lysine = [E2 ubiquitin-conjugating enzyme]-L-cysteine + N(6)-ubiquitinyl-[acceptor protein]-L-lysine.</text>
        <dbReference type="EC" id="2.3.2.27"/>
    </reaction>
</comment>
<dbReference type="SUPFAM" id="SSF57850">
    <property type="entry name" value="RING/U-box"/>
    <property type="match status" value="1"/>
</dbReference>
<dbReference type="Proteomes" id="UP001234178">
    <property type="component" value="Unassembled WGS sequence"/>
</dbReference>
<evidence type="ECO:0000256" key="6">
    <source>
        <dbReference type="ARBA" id="ARBA00022723"/>
    </source>
</evidence>
<comment type="caution">
    <text evidence="14">The sequence shown here is derived from an EMBL/GenBank/DDBJ whole genome shotgun (WGS) entry which is preliminary data.</text>
</comment>
<evidence type="ECO:0000256" key="2">
    <source>
        <dbReference type="ARBA" id="ARBA00004906"/>
    </source>
</evidence>
<evidence type="ECO:0000256" key="10">
    <source>
        <dbReference type="ARBA" id="ARBA00030556"/>
    </source>
</evidence>